<dbReference type="AlphaFoldDB" id="A0AAW2F178"/>
<comment type="caution">
    <text evidence="1">The sequence shown here is derived from an EMBL/GenBank/DDBJ whole genome shotgun (WGS) entry which is preliminary data.</text>
</comment>
<organism evidence="1 2">
    <name type="scientific">Cardiocondyla obscurior</name>
    <dbReference type="NCBI Taxonomy" id="286306"/>
    <lineage>
        <taxon>Eukaryota</taxon>
        <taxon>Metazoa</taxon>
        <taxon>Ecdysozoa</taxon>
        <taxon>Arthropoda</taxon>
        <taxon>Hexapoda</taxon>
        <taxon>Insecta</taxon>
        <taxon>Pterygota</taxon>
        <taxon>Neoptera</taxon>
        <taxon>Endopterygota</taxon>
        <taxon>Hymenoptera</taxon>
        <taxon>Apocrita</taxon>
        <taxon>Aculeata</taxon>
        <taxon>Formicoidea</taxon>
        <taxon>Formicidae</taxon>
        <taxon>Myrmicinae</taxon>
        <taxon>Cardiocondyla</taxon>
    </lineage>
</organism>
<dbReference type="Proteomes" id="UP001430953">
    <property type="component" value="Unassembled WGS sequence"/>
</dbReference>
<sequence length="147" mass="16930">MQRIVTARLTSFTFFSRSFISPSDARVPVGFKNVYVYLNIFNILPLAVQRWRRRLSVAYVNSHFGLMKGNKKDGGERKRVMALFESEGSFVHCKRHYPFLPSVAREYAVRLKARKAIVAVERRAKKSPLSRSRSRGANSRILTLYSS</sequence>
<dbReference type="EMBL" id="JADYXP020000015">
    <property type="protein sequence ID" value="KAL0109278.1"/>
    <property type="molecule type" value="Genomic_DNA"/>
</dbReference>
<proteinExistence type="predicted"/>
<evidence type="ECO:0000313" key="2">
    <source>
        <dbReference type="Proteomes" id="UP001430953"/>
    </source>
</evidence>
<protein>
    <submittedName>
        <fullName evidence="1">Uncharacterized protein</fullName>
    </submittedName>
</protein>
<reference evidence="1 2" key="1">
    <citation type="submission" date="2023-03" db="EMBL/GenBank/DDBJ databases">
        <title>High recombination rates correlate with genetic variation in Cardiocondyla obscurior ants.</title>
        <authorList>
            <person name="Errbii M."/>
        </authorList>
    </citation>
    <scope>NUCLEOTIDE SEQUENCE [LARGE SCALE GENOMIC DNA]</scope>
    <source>
        <strain evidence="1">Alpha-2009</strain>
        <tissue evidence="1">Whole body</tissue>
    </source>
</reference>
<evidence type="ECO:0000313" key="1">
    <source>
        <dbReference type="EMBL" id="KAL0109278.1"/>
    </source>
</evidence>
<name>A0AAW2F178_9HYME</name>
<keyword evidence="2" id="KW-1185">Reference proteome</keyword>
<gene>
    <name evidence="1" type="ORF">PUN28_014399</name>
</gene>
<accession>A0AAW2F178</accession>